<dbReference type="CTD" id="20237550"/>
<sequence>MFGLARRAGAIVANSTRRMVFQPAPLQVTSLRLKSNVDSQIRKLADTEDGLEGADLLNFRALENSDSWLTRKVFSEIAGYDSIPDPKVMVAGLVACRRLNDYALAIRFIENIHHKAQGFDKNLWAYIQQEITPAMQELGISSLEEMGYEKPEKEVVDVFDMKYIIVIVLKEAGRFNL</sequence>
<keyword evidence="15" id="KW-1185">Reference proteome</keyword>
<evidence type="ECO:0000313" key="15">
    <source>
        <dbReference type="Proteomes" id="UP000030746"/>
    </source>
</evidence>
<dbReference type="Proteomes" id="UP000030746">
    <property type="component" value="Unassembled WGS sequence"/>
</dbReference>
<comment type="similarity">
    <text evidence="3 13">Belongs to the cytochrome c oxidase subunit 5A family.</text>
</comment>
<evidence type="ECO:0000256" key="10">
    <source>
        <dbReference type="ARBA" id="ARBA00023128"/>
    </source>
</evidence>
<evidence type="ECO:0000256" key="11">
    <source>
        <dbReference type="ARBA" id="ARBA00023136"/>
    </source>
</evidence>
<evidence type="ECO:0000256" key="9">
    <source>
        <dbReference type="ARBA" id="ARBA00023004"/>
    </source>
</evidence>
<keyword evidence="5 13" id="KW-0349">Heme</keyword>
<dbReference type="GO" id="GO:0006123">
    <property type="term" value="P:mitochondrial electron transport, cytochrome c to oxygen"/>
    <property type="evidence" value="ECO:0007669"/>
    <property type="project" value="UniProtKB-UniRule"/>
</dbReference>
<dbReference type="Gene3D" id="1.25.40.40">
    <property type="entry name" value="Cytochrome c oxidase, subunit Va/VI"/>
    <property type="match status" value="1"/>
</dbReference>
<dbReference type="PANTHER" id="PTHR14200">
    <property type="entry name" value="CYTOCHROME C OXIDASE POLYPEPTIDE"/>
    <property type="match status" value="1"/>
</dbReference>
<dbReference type="GO" id="GO:0045277">
    <property type="term" value="C:respiratory chain complex IV"/>
    <property type="evidence" value="ECO:0007669"/>
    <property type="project" value="UniProtKB-UniRule"/>
</dbReference>
<dbReference type="OrthoDB" id="5778907at2759"/>
<gene>
    <name evidence="14" type="ORF">LOTGIDRAFT_157909</name>
</gene>
<evidence type="ECO:0000256" key="7">
    <source>
        <dbReference type="ARBA" id="ARBA00022792"/>
    </source>
</evidence>
<dbReference type="OMA" id="HNYDSKG"/>
<dbReference type="UniPathway" id="UPA00705"/>
<keyword evidence="10 13" id="KW-0496">Mitochondrion</keyword>
<dbReference type="KEGG" id="lgi:LOTGIDRAFT_157909"/>
<dbReference type="InterPro" id="IPR036545">
    <property type="entry name" value="Cyt_c_oxidase_su5A/6_sf"/>
</dbReference>
<dbReference type="InterPro" id="IPR003204">
    <property type="entry name" value="Cyt_c_oxidase_su5A/6"/>
</dbReference>
<dbReference type="STRING" id="225164.V4ATK3"/>
<dbReference type="HOGENOM" id="CLU_1519569_0_0_1"/>
<evidence type="ECO:0000313" key="14">
    <source>
        <dbReference type="EMBL" id="ESP00628.1"/>
    </source>
</evidence>
<keyword evidence="9 13" id="KW-0408">Iron</keyword>
<comment type="function">
    <text evidence="13">Component of the cytochrome c oxidase, the last enzyme in the mitochondrial electron transport chain which drives oxidative phosphorylation. The respiratory chain contains 3 multisubunit complexes succinate dehydrogenase (complex II, CII), ubiquinol-cytochrome c oxidoreductase (cytochrome b-c1 complex, complex III, CIII) and cytochrome c oxidase (complex IV, CIV), that cooperate to transfer electrons derived from NADH and succinate to molecular oxygen, creating an electrochemical gradient over the inner membrane that drives transmembrane transport and the ATP synthase. Cytochrome c oxidase is the component of the respiratory chain that catalyzes the reduction of oxygen to water. Electrons originating from reduced cytochrome c in the intermembrane space (IMS) are transferred via the dinuclear copper A center (CU(A)) of subunit 2 and heme A of subunit 1 to the active site in subunit 1, a binuclear center (BNC) formed by heme A3 and copper B (CU(B)). The BNC reduces molecular oxygen to 2 water molecules using 4 electrons from cytochrome c in the IMS and 4 protons from the mitochondrial matrix.</text>
</comment>
<evidence type="ECO:0000256" key="2">
    <source>
        <dbReference type="ARBA" id="ARBA00004673"/>
    </source>
</evidence>
<evidence type="ECO:0000256" key="3">
    <source>
        <dbReference type="ARBA" id="ARBA00007972"/>
    </source>
</evidence>
<comment type="subunit">
    <text evidence="13">Component of the cytochrome c oxidase (complex IV, CIV), a multisubunit enzyme composed of a catalytic core of 3 subunits and several supernumerary subunits. The complex exists as a monomer or a dimer and forms supercomplexes (SCs) in the inner mitochondrial membrane with ubiquinol-cytochrome c oxidoreductase (cytochrome b-c1 complex, complex III, CIII).</text>
</comment>
<keyword evidence="7 13" id="KW-0999">Mitochondrion inner membrane</keyword>
<proteinExistence type="inferred from homology"/>
<keyword evidence="11 13" id="KW-0472">Membrane</keyword>
<dbReference type="GeneID" id="20237550"/>
<evidence type="ECO:0000256" key="13">
    <source>
        <dbReference type="RuleBase" id="RU368103"/>
    </source>
</evidence>
<organism evidence="14 15">
    <name type="scientific">Lottia gigantea</name>
    <name type="common">Giant owl limpet</name>
    <dbReference type="NCBI Taxonomy" id="225164"/>
    <lineage>
        <taxon>Eukaryota</taxon>
        <taxon>Metazoa</taxon>
        <taxon>Spiralia</taxon>
        <taxon>Lophotrochozoa</taxon>
        <taxon>Mollusca</taxon>
        <taxon>Gastropoda</taxon>
        <taxon>Patellogastropoda</taxon>
        <taxon>Lottioidea</taxon>
        <taxon>Lottiidae</taxon>
        <taxon>Lottia</taxon>
    </lineage>
</organism>
<dbReference type="RefSeq" id="XP_009048747.1">
    <property type="nucleotide sequence ID" value="XM_009050499.1"/>
</dbReference>
<comment type="pathway">
    <text evidence="2 13">Energy metabolism; oxidative phosphorylation.</text>
</comment>
<evidence type="ECO:0000256" key="1">
    <source>
        <dbReference type="ARBA" id="ARBA00004443"/>
    </source>
</evidence>
<dbReference type="AlphaFoldDB" id="V4ATK3"/>
<reference evidence="14 15" key="1">
    <citation type="journal article" date="2013" name="Nature">
        <title>Insights into bilaterian evolution from three spiralian genomes.</title>
        <authorList>
            <person name="Simakov O."/>
            <person name="Marletaz F."/>
            <person name="Cho S.J."/>
            <person name="Edsinger-Gonzales E."/>
            <person name="Havlak P."/>
            <person name="Hellsten U."/>
            <person name="Kuo D.H."/>
            <person name="Larsson T."/>
            <person name="Lv J."/>
            <person name="Arendt D."/>
            <person name="Savage R."/>
            <person name="Osoegawa K."/>
            <person name="de Jong P."/>
            <person name="Grimwood J."/>
            <person name="Chapman J.A."/>
            <person name="Shapiro H."/>
            <person name="Aerts A."/>
            <person name="Otillar R.P."/>
            <person name="Terry A.Y."/>
            <person name="Boore J.L."/>
            <person name="Grigoriev I.V."/>
            <person name="Lindberg D.R."/>
            <person name="Seaver E.C."/>
            <person name="Weisblat D.A."/>
            <person name="Putnam N.H."/>
            <person name="Rokhsar D.S."/>
        </authorList>
    </citation>
    <scope>NUCLEOTIDE SEQUENCE [LARGE SCALE GENOMIC DNA]</scope>
</reference>
<evidence type="ECO:0000256" key="12">
    <source>
        <dbReference type="ARBA" id="ARBA00031049"/>
    </source>
</evidence>
<dbReference type="Pfam" id="PF02284">
    <property type="entry name" value="COX5A"/>
    <property type="match status" value="1"/>
</dbReference>
<evidence type="ECO:0000256" key="8">
    <source>
        <dbReference type="ARBA" id="ARBA00022946"/>
    </source>
</evidence>
<dbReference type="PANTHER" id="PTHR14200:SF11">
    <property type="entry name" value="CYTOCHROME C OXIDASE SUBUNIT 5A, MITOCHONDRIAL"/>
    <property type="match status" value="1"/>
</dbReference>
<dbReference type="GO" id="GO:0005743">
    <property type="term" value="C:mitochondrial inner membrane"/>
    <property type="evidence" value="ECO:0007669"/>
    <property type="project" value="UniProtKB-SubCell"/>
</dbReference>
<comment type="subcellular location">
    <subcellularLocation>
        <location evidence="1 13">Mitochondrion inner membrane</location>
        <topology evidence="1 13">Peripheral membrane protein</topology>
        <orientation evidence="1 13">Matrix side</orientation>
    </subcellularLocation>
</comment>
<evidence type="ECO:0000256" key="5">
    <source>
        <dbReference type="ARBA" id="ARBA00022617"/>
    </source>
</evidence>
<evidence type="ECO:0000256" key="4">
    <source>
        <dbReference type="ARBA" id="ARBA00021968"/>
    </source>
</evidence>
<keyword evidence="6 13" id="KW-0479">Metal-binding</keyword>
<dbReference type="GO" id="GO:0046872">
    <property type="term" value="F:metal ion binding"/>
    <property type="evidence" value="ECO:0007669"/>
    <property type="project" value="UniProtKB-UniRule"/>
</dbReference>
<name>V4ATK3_LOTGI</name>
<keyword evidence="8 13" id="KW-0809">Transit peptide</keyword>
<dbReference type="SUPFAM" id="SSF48479">
    <property type="entry name" value="Cytochrome c oxidase subunit E"/>
    <property type="match status" value="1"/>
</dbReference>
<protein>
    <recommendedName>
        <fullName evidence="4 13">Cytochrome c oxidase subunit 5A, mitochondrial</fullName>
    </recommendedName>
    <alternativeName>
        <fullName evidence="12 13">Cytochrome c oxidase polypeptide Va</fullName>
    </alternativeName>
</protein>
<accession>V4ATK3</accession>
<evidence type="ECO:0000256" key="6">
    <source>
        <dbReference type="ARBA" id="ARBA00022723"/>
    </source>
</evidence>
<dbReference type="EMBL" id="KB200701">
    <property type="protein sequence ID" value="ESP00628.1"/>
    <property type="molecule type" value="Genomic_DNA"/>
</dbReference>